<sequence length="396" mass="46136">GVNGETTRLVLNDAGELISGSVTRKGLDEGPGNWQLIGVPSIAHLPKTRPAPFVIQPLTTNDITGAVARPTNPKDIRKLIRSKMIRCKRCKNRFLEKYLYELHLKEKHPADWVAYLVMIEEEMQKQRKEELEANRLEEITSGGFIPPANEVEAEKFEINLDDIPLPGEYTNGVAPRFDRFGTLYQPKRVYKKKVSPQCPFCDKRYRNEHSLKKHIVKKHPECKNCVQCLKCFKVLENKNKLYNHMCELFYLCYECTPVRNLCNEGFKCNLCNQKFLTPRKLRKHKKMSHVFTKTYPCHFCEELFTSETSVTTHERIHTGIIKFECKVCDFKCNRFINMEEHKKEEHGYICSICQSKLAEWSDIKNHTLNEHGGYLTTEKHSGYIDSPRVWVMFKGE</sequence>
<reference evidence="8" key="1">
    <citation type="submission" date="2022-11" db="UniProtKB">
        <authorList>
            <consortium name="WormBaseParasite"/>
        </authorList>
    </citation>
    <scope>IDENTIFICATION</scope>
</reference>
<keyword evidence="1" id="KW-0479">Metal-binding</keyword>
<dbReference type="PANTHER" id="PTHR24409:SF295">
    <property type="entry name" value="AZ2-RELATED"/>
    <property type="match status" value="1"/>
</dbReference>
<dbReference type="GO" id="GO:0000977">
    <property type="term" value="F:RNA polymerase II transcription regulatory region sequence-specific DNA binding"/>
    <property type="evidence" value="ECO:0007669"/>
    <property type="project" value="TreeGrafter"/>
</dbReference>
<feature type="domain" description="C2H2-type" evidence="6">
    <location>
        <begin position="295"/>
        <end position="319"/>
    </location>
</feature>
<keyword evidence="7" id="KW-1185">Reference proteome</keyword>
<dbReference type="PANTHER" id="PTHR24409">
    <property type="entry name" value="ZINC FINGER PROTEIN 142"/>
    <property type="match status" value="1"/>
</dbReference>
<dbReference type="Proteomes" id="UP000887540">
    <property type="component" value="Unplaced"/>
</dbReference>
<dbReference type="SMART" id="SM00355">
    <property type="entry name" value="ZnF_C2H2"/>
    <property type="match status" value="6"/>
</dbReference>
<dbReference type="AlphaFoldDB" id="A0A914E592"/>
<evidence type="ECO:0000256" key="4">
    <source>
        <dbReference type="ARBA" id="ARBA00022833"/>
    </source>
</evidence>
<evidence type="ECO:0000256" key="5">
    <source>
        <dbReference type="PROSITE-ProRule" id="PRU00042"/>
    </source>
</evidence>
<dbReference type="InterPro" id="IPR013087">
    <property type="entry name" value="Znf_C2H2_type"/>
</dbReference>
<dbReference type="SUPFAM" id="SSF57667">
    <property type="entry name" value="beta-beta-alpha zinc fingers"/>
    <property type="match status" value="2"/>
</dbReference>
<protein>
    <submittedName>
        <fullName evidence="8">C2H2-type domain-containing protein</fullName>
    </submittedName>
</protein>
<name>A0A914E592_9BILA</name>
<evidence type="ECO:0000256" key="3">
    <source>
        <dbReference type="ARBA" id="ARBA00022771"/>
    </source>
</evidence>
<feature type="domain" description="C2H2-type" evidence="6">
    <location>
        <begin position="266"/>
        <end position="294"/>
    </location>
</feature>
<dbReference type="GO" id="GO:0005634">
    <property type="term" value="C:nucleus"/>
    <property type="evidence" value="ECO:0007669"/>
    <property type="project" value="TreeGrafter"/>
</dbReference>
<dbReference type="PROSITE" id="PS50157">
    <property type="entry name" value="ZINC_FINGER_C2H2_2"/>
    <property type="match status" value="2"/>
</dbReference>
<evidence type="ECO:0000313" key="8">
    <source>
        <dbReference type="WBParaSite" id="ACRNAN_scaffold5770.g6367.t1"/>
    </source>
</evidence>
<organism evidence="7 8">
    <name type="scientific">Acrobeloides nanus</name>
    <dbReference type="NCBI Taxonomy" id="290746"/>
    <lineage>
        <taxon>Eukaryota</taxon>
        <taxon>Metazoa</taxon>
        <taxon>Ecdysozoa</taxon>
        <taxon>Nematoda</taxon>
        <taxon>Chromadorea</taxon>
        <taxon>Rhabditida</taxon>
        <taxon>Tylenchina</taxon>
        <taxon>Cephalobomorpha</taxon>
        <taxon>Cephaloboidea</taxon>
        <taxon>Cephalobidae</taxon>
        <taxon>Acrobeloides</taxon>
    </lineage>
</organism>
<dbReference type="Gene3D" id="3.30.160.60">
    <property type="entry name" value="Classic Zinc Finger"/>
    <property type="match status" value="2"/>
</dbReference>
<evidence type="ECO:0000256" key="1">
    <source>
        <dbReference type="ARBA" id="ARBA00022723"/>
    </source>
</evidence>
<accession>A0A914E592</accession>
<dbReference type="GO" id="GO:0000981">
    <property type="term" value="F:DNA-binding transcription factor activity, RNA polymerase II-specific"/>
    <property type="evidence" value="ECO:0007669"/>
    <property type="project" value="TreeGrafter"/>
</dbReference>
<evidence type="ECO:0000256" key="2">
    <source>
        <dbReference type="ARBA" id="ARBA00022737"/>
    </source>
</evidence>
<keyword evidence="2" id="KW-0677">Repeat</keyword>
<dbReference type="InterPro" id="IPR036236">
    <property type="entry name" value="Znf_C2H2_sf"/>
</dbReference>
<dbReference type="Pfam" id="PF00096">
    <property type="entry name" value="zf-C2H2"/>
    <property type="match status" value="1"/>
</dbReference>
<dbReference type="GO" id="GO:0008270">
    <property type="term" value="F:zinc ion binding"/>
    <property type="evidence" value="ECO:0007669"/>
    <property type="project" value="UniProtKB-KW"/>
</dbReference>
<keyword evidence="4" id="KW-0862">Zinc</keyword>
<evidence type="ECO:0000313" key="7">
    <source>
        <dbReference type="Proteomes" id="UP000887540"/>
    </source>
</evidence>
<dbReference type="WBParaSite" id="ACRNAN_scaffold5770.g6367.t1">
    <property type="protein sequence ID" value="ACRNAN_scaffold5770.g6367.t1"/>
    <property type="gene ID" value="ACRNAN_scaffold5770.g6367"/>
</dbReference>
<keyword evidence="3 5" id="KW-0863">Zinc-finger</keyword>
<evidence type="ECO:0000259" key="6">
    <source>
        <dbReference type="PROSITE" id="PS50157"/>
    </source>
</evidence>
<proteinExistence type="predicted"/>
<dbReference type="PROSITE" id="PS00028">
    <property type="entry name" value="ZINC_FINGER_C2H2_1"/>
    <property type="match status" value="6"/>
</dbReference>